<dbReference type="Proteomes" id="UP000265520">
    <property type="component" value="Unassembled WGS sequence"/>
</dbReference>
<evidence type="ECO:0000256" key="1">
    <source>
        <dbReference type="SAM" id="MobiDB-lite"/>
    </source>
</evidence>
<feature type="compositionally biased region" description="Basic and acidic residues" evidence="1">
    <location>
        <begin position="43"/>
        <end position="55"/>
    </location>
</feature>
<reference evidence="2 3" key="1">
    <citation type="journal article" date="2018" name="Front. Plant Sci.">
        <title>Red Clover (Trifolium pratense) and Zigzag Clover (T. medium) - A Picture of Genomic Similarities and Differences.</title>
        <authorList>
            <person name="Dluhosova J."/>
            <person name="Istvanek J."/>
            <person name="Nedelnik J."/>
            <person name="Repkova J."/>
        </authorList>
    </citation>
    <scope>NUCLEOTIDE SEQUENCE [LARGE SCALE GENOMIC DNA]</scope>
    <source>
        <strain evidence="3">cv. 10/8</strain>
        <tissue evidence="2">Leaf</tissue>
    </source>
</reference>
<keyword evidence="3" id="KW-1185">Reference proteome</keyword>
<name>A0A392TQP9_9FABA</name>
<sequence length="55" mass="6067">RLESGFTQPDIEKIRSNVKGKPKTSIKTVDQAIRDAGASVQPKESKLKAVKEETK</sequence>
<organism evidence="2 3">
    <name type="scientific">Trifolium medium</name>
    <dbReference type="NCBI Taxonomy" id="97028"/>
    <lineage>
        <taxon>Eukaryota</taxon>
        <taxon>Viridiplantae</taxon>
        <taxon>Streptophyta</taxon>
        <taxon>Embryophyta</taxon>
        <taxon>Tracheophyta</taxon>
        <taxon>Spermatophyta</taxon>
        <taxon>Magnoliopsida</taxon>
        <taxon>eudicotyledons</taxon>
        <taxon>Gunneridae</taxon>
        <taxon>Pentapetalae</taxon>
        <taxon>rosids</taxon>
        <taxon>fabids</taxon>
        <taxon>Fabales</taxon>
        <taxon>Fabaceae</taxon>
        <taxon>Papilionoideae</taxon>
        <taxon>50 kb inversion clade</taxon>
        <taxon>NPAAA clade</taxon>
        <taxon>Hologalegina</taxon>
        <taxon>IRL clade</taxon>
        <taxon>Trifolieae</taxon>
        <taxon>Trifolium</taxon>
    </lineage>
</organism>
<evidence type="ECO:0000313" key="2">
    <source>
        <dbReference type="EMBL" id="MCI62510.1"/>
    </source>
</evidence>
<dbReference type="AlphaFoldDB" id="A0A392TQP9"/>
<protein>
    <submittedName>
        <fullName evidence="2">Uncharacterized protein</fullName>
    </submittedName>
</protein>
<evidence type="ECO:0000313" key="3">
    <source>
        <dbReference type="Proteomes" id="UP000265520"/>
    </source>
</evidence>
<accession>A0A392TQP9</accession>
<comment type="caution">
    <text evidence="2">The sequence shown here is derived from an EMBL/GenBank/DDBJ whole genome shotgun (WGS) entry which is preliminary data.</text>
</comment>
<proteinExistence type="predicted"/>
<feature type="region of interest" description="Disordered" evidence="1">
    <location>
        <begin position="34"/>
        <end position="55"/>
    </location>
</feature>
<feature type="non-terminal residue" evidence="2">
    <location>
        <position position="1"/>
    </location>
</feature>
<dbReference type="EMBL" id="LXQA010620202">
    <property type="protein sequence ID" value="MCI62510.1"/>
    <property type="molecule type" value="Genomic_DNA"/>
</dbReference>
<feature type="non-terminal residue" evidence="2">
    <location>
        <position position="55"/>
    </location>
</feature>